<dbReference type="PANTHER" id="PTHR30055">
    <property type="entry name" value="HTH-TYPE TRANSCRIPTIONAL REGULATOR RUTR"/>
    <property type="match status" value="1"/>
</dbReference>
<feature type="region of interest" description="Disordered" evidence="5">
    <location>
        <begin position="1"/>
        <end position="20"/>
    </location>
</feature>
<keyword evidence="2 4" id="KW-0238">DNA-binding</keyword>
<gene>
    <name evidence="7" type="ORF">BJ970_005959</name>
</gene>
<evidence type="ECO:0000256" key="1">
    <source>
        <dbReference type="ARBA" id="ARBA00023015"/>
    </source>
</evidence>
<dbReference type="PANTHER" id="PTHR30055:SF238">
    <property type="entry name" value="MYCOFACTOCIN BIOSYNTHESIS TRANSCRIPTIONAL REGULATOR MFTR-RELATED"/>
    <property type="match status" value="1"/>
</dbReference>
<evidence type="ECO:0000313" key="8">
    <source>
        <dbReference type="Proteomes" id="UP000584374"/>
    </source>
</evidence>
<feature type="domain" description="HTH tetR-type" evidence="6">
    <location>
        <begin position="22"/>
        <end position="82"/>
    </location>
</feature>
<dbReference type="InterPro" id="IPR050109">
    <property type="entry name" value="HTH-type_TetR-like_transc_reg"/>
</dbReference>
<keyword evidence="8" id="KW-1185">Reference proteome</keyword>
<sequence length="220" mass="24290">MTAAAAHNPASQPQDRRHRRTLRTRAAIEAAALELFTERGFANTTVDQIAEAADIAPRTFFRHFPSKDAVLFGDPSRETERMREVLATRPADEHPMCSLAVALLDLAERIELDRARHLMRAELLDSLANTGEYELHLIKHRWVQDMTILVAERAGTAADDPRTIAWSIALLSCFGSAMHAWLVRADDRPLREILAAVFSETADGLTQAADVVGSAIRNGG</sequence>
<dbReference type="InterPro" id="IPR023772">
    <property type="entry name" value="DNA-bd_HTH_TetR-type_CS"/>
</dbReference>
<keyword evidence="1" id="KW-0805">Transcription regulation</keyword>
<evidence type="ECO:0000256" key="2">
    <source>
        <dbReference type="ARBA" id="ARBA00023125"/>
    </source>
</evidence>
<dbReference type="Gene3D" id="1.10.357.10">
    <property type="entry name" value="Tetracycline Repressor, domain 2"/>
    <property type="match status" value="1"/>
</dbReference>
<dbReference type="AlphaFoldDB" id="A0A840QER6"/>
<evidence type="ECO:0000256" key="5">
    <source>
        <dbReference type="SAM" id="MobiDB-lite"/>
    </source>
</evidence>
<dbReference type="InterPro" id="IPR041347">
    <property type="entry name" value="MftR_C"/>
</dbReference>
<proteinExistence type="predicted"/>
<dbReference type="Pfam" id="PF17754">
    <property type="entry name" value="TetR_C_14"/>
    <property type="match status" value="1"/>
</dbReference>
<evidence type="ECO:0000256" key="4">
    <source>
        <dbReference type="PROSITE-ProRule" id="PRU00335"/>
    </source>
</evidence>
<dbReference type="PRINTS" id="PR00455">
    <property type="entry name" value="HTHTETR"/>
</dbReference>
<reference evidence="7 8" key="1">
    <citation type="submission" date="2020-08" db="EMBL/GenBank/DDBJ databases">
        <title>Sequencing the genomes of 1000 actinobacteria strains.</title>
        <authorList>
            <person name="Klenk H.-P."/>
        </authorList>
    </citation>
    <scope>NUCLEOTIDE SEQUENCE [LARGE SCALE GENOMIC DNA]</scope>
    <source>
        <strain evidence="7 8">DSM 45584</strain>
    </source>
</reference>
<dbReference type="EMBL" id="JACHIW010000002">
    <property type="protein sequence ID" value="MBB5158360.1"/>
    <property type="molecule type" value="Genomic_DNA"/>
</dbReference>
<dbReference type="Proteomes" id="UP000584374">
    <property type="component" value="Unassembled WGS sequence"/>
</dbReference>
<protein>
    <submittedName>
        <fullName evidence="7">AcrR family transcriptional regulator</fullName>
    </submittedName>
</protein>
<accession>A0A840QER6</accession>
<organism evidence="7 8">
    <name type="scientific">Saccharopolyspora phatthalungensis</name>
    <dbReference type="NCBI Taxonomy" id="664693"/>
    <lineage>
        <taxon>Bacteria</taxon>
        <taxon>Bacillati</taxon>
        <taxon>Actinomycetota</taxon>
        <taxon>Actinomycetes</taxon>
        <taxon>Pseudonocardiales</taxon>
        <taxon>Pseudonocardiaceae</taxon>
        <taxon>Saccharopolyspora</taxon>
    </lineage>
</organism>
<comment type="caution">
    <text evidence="7">The sequence shown here is derived from an EMBL/GenBank/DDBJ whole genome shotgun (WGS) entry which is preliminary data.</text>
</comment>
<dbReference type="InterPro" id="IPR009057">
    <property type="entry name" value="Homeodomain-like_sf"/>
</dbReference>
<dbReference type="RefSeq" id="WP_184730076.1">
    <property type="nucleotide sequence ID" value="NZ_JACHIW010000002.1"/>
</dbReference>
<dbReference type="Gene3D" id="1.10.10.60">
    <property type="entry name" value="Homeodomain-like"/>
    <property type="match status" value="1"/>
</dbReference>
<dbReference type="GO" id="GO:0000976">
    <property type="term" value="F:transcription cis-regulatory region binding"/>
    <property type="evidence" value="ECO:0007669"/>
    <property type="project" value="TreeGrafter"/>
</dbReference>
<evidence type="ECO:0000313" key="7">
    <source>
        <dbReference type="EMBL" id="MBB5158360.1"/>
    </source>
</evidence>
<dbReference type="PROSITE" id="PS50977">
    <property type="entry name" value="HTH_TETR_2"/>
    <property type="match status" value="1"/>
</dbReference>
<dbReference type="SUPFAM" id="SSF46689">
    <property type="entry name" value="Homeodomain-like"/>
    <property type="match status" value="1"/>
</dbReference>
<evidence type="ECO:0000256" key="3">
    <source>
        <dbReference type="ARBA" id="ARBA00023163"/>
    </source>
</evidence>
<keyword evidence="3" id="KW-0804">Transcription</keyword>
<name>A0A840QER6_9PSEU</name>
<dbReference type="PROSITE" id="PS01081">
    <property type="entry name" value="HTH_TETR_1"/>
    <property type="match status" value="1"/>
</dbReference>
<evidence type="ECO:0000259" key="6">
    <source>
        <dbReference type="PROSITE" id="PS50977"/>
    </source>
</evidence>
<dbReference type="Pfam" id="PF00440">
    <property type="entry name" value="TetR_N"/>
    <property type="match status" value="1"/>
</dbReference>
<dbReference type="GO" id="GO:0003700">
    <property type="term" value="F:DNA-binding transcription factor activity"/>
    <property type="evidence" value="ECO:0007669"/>
    <property type="project" value="TreeGrafter"/>
</dbReference>
<feature type="DNA-binding region" description="H-T-H motif" evidence="4">
    <location>
        <begin position="45"/>
        <end position="64"/>
    </location>
</feature>
<dbReference type="InterPro" id="IPR001647">
    <property type="entry name" value="HTH_TetR"/>
</dbReference>